<dbReference type="RefSeq" id="WP_285723625.1">
    <property type="nucleotide sequence ID" value="NZ_BSDD01000002.1"/>
</dbReference>
<name>A0ABQ5Q4D8_9BACT</name>
<dbReference type="SUPFAM" id="SSF48695">
    <property type="entry name" value="Multiheme cytochromes"/>
    <property type="match status" value="1"/>
</dbReference>
<evidence type="ECO:0000256" key="7">
    <source>
        <dbReference type="ARBA" id="ARBA00023004"/>
    </source>
</evidence>
<dbReference type="Gene3D" id="1.10.1130.10">
    <property type="entry name" value="Flavocytochrome C3, Chain A"/>
    <property type="match status" value="1"/>
</dbReference>
<keyword evidence="4" id="KW-0349">Heme</keyword>
<gene>
    <name evidence="9" type="ORF">GETHPA_11420</name>
</gene>
<evidence type="ECO:0000256" key="1">
    <source>
        <dbReference type="ARBA" id="ARBA00001926"/>
    </source>
</evidence>
<evidence type="ECO:0000259" key="8">
    <source>
        <dbReference type="Pfam" id="PF14537"/>
    </source>
</evidence>
<keyword evidence="5" id="KW-0479">Metal-binding</keyword>
<evidence type="ECO:0000256" key="3">
    <source>
        <dbReference type="ARBA" id="ARBA00022448"/>
    </source>
</evidence>
<evidence type="ECO:0000256" key="6">
    <source>
        <dbReference type="ARBA" id="ARBA00022982"/>
    </source>
</evidence>
<keyword evidence="3" id="KW-0813">Transport</keyword>
<comment type="caution">
    <text evidence="9">The sequence shown here is derived from an EMBL/GenBank/DDBJ whole genome shotgun (WGS) entry which is preliminary data.</text>
</comment>
<dbReference type="InterPro" id="IPR036280">
    <property type="entry name" value="Multihaem_cyt_sf"/>
</dbReference>
<evidence type="ECO:0000256" key="4">
    <source>
        <dbReference type="ARBA" id="ARBA00022617"/>
    </source>
</evidence>
<keyword evidence="10" id="KW-1185">Reference proteome</keyword>
<dbReference type="Pfam" id="PF14537">
    <property type="entry name" value="Cytochrom_c3_2"/>
    <property type="match status" value="1"/>
</dbReference>
<feature type="domain" description="Tetrahaem cytochrome" evidence="8">
    <location>
        <begin position="35"/>
        <end position="114"/>
    </location>
</feature>
<evidence type="ECO:0000313" key="9">
    <source>
        <dbReference type="EMBL" id="GLH69609.1"/>
    </source>
</evidence>
<protein>
    <recommendedName>
        <fullName evidence="8">Tetrahaem cytochrome domain-containing protein</fullName>
    </recommendedName>
</protein>
<keyword evidence="6" id="KW-0249">Electron transport</keyword>
<dbReference type="EMBL" id="BSDD01000002">
    <property type="protein sequence ID" value="GLH69609.1"/>
    <property type="molecule type" value="Genomic_DNA"/>
</dbReference>
<accession>A0ABQ5Q4D8</accession>
<evidence type="ECO:0000256" key="5">
    <source>
        <dbReference type="ARBA" id="ARBA00022723"/>
    </source>
</evidence>
<dbReference type="Proteomes" id="UP001165089">
    <property type="component" value="Unassembled WGS sequence"/>
</dbReference>
<dbReference type="InterPro" id="IPR012286">
    <property type="entry name" value="Tetrahaem_cytochrome"/>
</dbReference>
<reference evidence="9 10" key="1">
    <citation type="journal article" date="2023" name="Antonie Van Leeuwenhoek">
        <title>Mesoterricola silvestris gen. nov., sp. nov., Mesoterricola sediminis sp. nov., Geothrix oryzae sp. nov., Geothrix edaphica sp. nov., Geothrix rubra sp. nov., and Geothrix limicola sp. nov., six novel members of Acidobacteriota isolated from soils.</title>
        <authorList>
            <person name="Itoh H."/>
            <person name="Sugisawa Y."/>
            <person name="Mise K."/>
            <person name="Xu Z."/>
            <person name="Kuniyasu M."/>
            <person name="Ushijima N."/>
            <person name="Kawano K."/>
            <person name="Kobayashi E."/>
            <person name="Shiratori Y."/>
            <person name="Masuda Y."/>
            <person name="Senoo K."/>
        </authorList>
    </citation>
    <scope>NUCLEOTIDE SEQUENCE [LARGE SCALE GENOMIC DNA]</scope>
    <source>
        <strain evidence="9 10">Red803</strain>
    </source>
</reference>
<organism evidence="9 10">
    <name type="scientific">Geothrix rubra</name>
    <dbReference type="NCBI Taxonomy" id="2927977"/>
    <lineage>
        <taxon>Bacteria</taxon>
        <taxon>Pseudomonadati</taxon>
        <taxon>Acidobacteriota</taxon>
        <taxon>Holophagae</taxon>
        <taxon>Holophagales</taxon>
        <taxon>Holophagaceae</taxon>
        <taxon>Geothrix</taxon>
    </lineage>
</organism>
<sequence length="126" mass="13540">MTREYLLAFCLVLGSGGVPAGARGEDAKHPMPPRHAKAGVICHDCHQKEKPTTAPVPDESCMACHGDLKAMAELTKQLPANPHAPPPAPHPGPFTCPECHRQHKAAVVKCLECHPTFKFADPSRIP</sequence>
<comment type="cofactor">
    <cofactor evidence="1">
        <name>heme c</name>
        <dbReference type="ChEBI" id="CHEBI:61717"/>
    </cofactor>
</comment>
<evidence type="ECO:0000256" key="2">
    <source>
        <dbReference type="ARBA" id="ARBA00004196"/>
    </source>
</evidence>
<comment type="subcellular location">
    <subcellularLocation>
        <location evidence="2">Cell envelope</location>
    </subcellularLocation>
</comment>
<keyword evidence="7" id="KW-0408">Iron</keyword>
<evidence type="ECO:0000313" key="10">
    <source>
        <dbReference type="Proteomes" id="UP001165089"/>
    </source>
</evidence>
<proteinExistence type="predicted"/>